<proteinExistence type="predicted"/>
<name>A0A2U9QYI7_PICKU</name>
<protein>
    <submittedName>
        <fullName evidence="1">Uncharacterized protein</fullName>
    </submittedName>
</protein>
<evidence type="ECO:0000313" key="1">
    <source>
        <dbReference type="EMBL" id="AWU74087.1"/>
    </source>
</evidence>
<dbReference type="AlphaFoldDB" id="A0A2U9QYI7"/>
<accession>A0A2U9QYI7</accession>
<reference evidence="1 2" key="1">
    <citation type="submission" date="2018-06" db="EMBL/GenBank/DDBJ databases">
        <title>Population genomics shows no distinction between pathogenic Candida krusei and environmental Pichia kudriavzevii: One species, four names.</title>
        <authorList>
            <person name="Douglass A.P."/>
            <person name="Offei B."/>
            <person name="Braun-Galleani S."/>
            <person name="Coughlan A.Y."/>
            <person name="Martos A."/>
            <person name="Ortiz-Merino R.A."/>
            <person name="Byrne K.P."/>
            <person name="Wolfe K.H."/>
        </authorList>
    </citation>
    <scope>NUCLEOTIDE SEQUENCE [LARGE SCALE GENOMIC DNA]</scope>
    <source>
        <strain evidence="1 2">CBS573</strain>
    </source>
</reference>
<gene>
    <name evidence="1" type="ORF">C5L36_0A06905</name>
</gene>
<dbReference type="OrthoDB" id="3995864at2759"/>
<dbReference type="RefSeq" id="XP_029319564.1">
    <property type="nucleotide sequence ID" value="XM_029463704.1"/>
</dbReference>
<sequence>MSKILINKSFRCYTVTPLSIEPNKIIDELCSEFSPTSTRLLTRLAEAIIESGLYMGTRTTSGSGLIPAHSKLYEGGRSTADPPNLATVRSMLEVKVKIDEFQESVEVNDGELRTGHYRFHLPLILRPQIAVLVQSREKLMFMFHGHPIFIPVFLKCMQDMDCATSKIEITGEQIYRALDWSLEADQVDSIGDVKLGYATGTTGMVFKTKDIRKLKSVDEYRDIIQRETAIDVGKLAVSSMECQSYSLWKDGKVLFTDSMSHLGHSRKEEKGDKRLSVWYIIRLLTL</sequence>
<dbReference type="Proteomes" id="UP000249293">
    <property type="component" value="Chromosome 1"/>
</dbReference>
<dbReference type="EMBL" id="CP028773">
    <property type="protein sequence ID" value="AWU74087.1"/>
    <property type="molecule type" value="Genomic_DNA"/>
</dbReference>
<dbReference type="GeneID" id="40381797"/>
<dbReference type="KEGG" id="pkz:C5L36_0A06905"/>
<dbReference type="VEuPathDB" id="FungiDB:C5L36_0A06905"/>
<evidence type="ECO:0000313" key="2">
    <source>
        <dbReference type="Proteomes" id="UP000249293"/>
    </source>
</evidence>
<organism evidence="1 2">
    <name type="scientific">Pichia kudriavzevii</name>
    <name type="common">Yeast</name>
    <name type="synonym">Issatchenkia orientalis</name>
    <dbReference type="NCBI Taxonomy" id="4909"/>
    <lineage>
        <taxon>Eukaryota</taxon>
        <taxon>Fungi</taxon>
        <taxon>Dikarya</taxon>
        <taxon>Ascomycota</taxon>
        <taxon>Saccharomycotina</taxon>
        <taxon>Pichiomycetes</taxon>
        <taxon>Pichiales</taxon>
        <taxon>Pichiaceae</taxon>
        <taxon>Pichia</taxon>
    </lineage>
</organism>
<keyword evidence="2" id="KW-1185">Reference proteome</keyword>